<name>A0ABQ6A443_9PROT</name>
<evidence type="ECO:0000313" key="3">
    <source>
        <dbReference type="Proteomes" id="UP001156641"/>
    </source>
</evidence>
<accession>A0ABQ6A443</accession>
<dbReference type="InterPro" id="IPR000073">
    <property type="entry name" value="AB_hydrolase_1"/>
</dbReference>
<keyword evidence="2" id="KW-0378">Hydrolase</keyword>
<dbReference type="Proteomes" id="UP001156641">
    <property type="component" value="Unassembled WGS sequence"/>
</dbReference>
<dbReference type="InterPro" id="IPR000639">
    <property type="entry name" value="Epox_hydrolase-like"/>
</dbReference>
<dbReference type="PANTHER" id="PTHR46438">
    <property type="entry name" value="ALPHA/BETA-HYDROLASES SUPERFAMILY PROTEIN"/>
    <property type="match status" value="1"/>
</dbReference>
<reference evidence="3" key="1">
    <citation type="journal article" date="2019" name="Int. J. Syst. Evol. Microbiol.">
        <title>The Global Catalogue of Microorganisms (GCM) 10K type strain sequencing project: providing services to taxonomists for standard genome sequencing and annotation.</title>
        <authorList>
            <consortium name="The Broad Institute Genomics Platform"/>
            <consortium name="The Broad Institute Genome Sequencing Center for Infectious Disease"/>
            <person name="Wu L."/>
            <person name="Ma J."/>
        </authorList>
    </citation>
    <scope>NUCLEOTIDE SEQUENCE [LARGE SCALE GENOMIC DNA]</scope>
    <source>
        <strain evidence="3">NBRC 112502</strain>
    </source>
</reference>
<gene>
    <name evidence="2" type="primary">hsaD</name>
    <name evidence="2" type="ORF">GCM10010909_07350</name>
</gene>
<comment type="caution">
    <text evidence="2">The sequence shown here is derived from an EMBL/GenBank/DDBJ whole genome shotgun (WGS) entry which is preliminary data.</text>
</comment>
<dbReference type="EMBL" id="BSOS01000008">
    <property type="protein sequence ID" value="GLR66057.1"/>
    <property type="molecule type" value="Genomic_DNA"/>
</dbReference>
<dbReference type="SUPFAM" id="SSF53474">
    <property type="entry name" value="alpha/beta-Hydrolases"/>
    <property type="match status" value="1"/>
</dbReference>
<dbReference type="GO" id="GO:0016787">
    <property type="term" value="F:hydrolase activity"/>
    <property type="evidence" value="ECO:0007669"/>
    <property type="project" value="UniProtKB-KW"/>
</dbReference>
<dbReference type="PRINTS" id="PR00412">
    <property type="entry name" value="EPOXHYDRLASE"/>
</dbReference>
<sequence length="275" mass="30810">MNVMSDIRAKKYTVSGGYEINITETGSGPSVVFIHGSGPGASGVSNFKQNYKVFSEAGFHVMLPDLIGYGQSSMPEGIDYTLQLFSSTLYEALQQAGVKKATLIGNSLGGGIAIQIALDHPSFVDRLILMSPGCIEPLDVYFAMPGIAKMKSDFGSLDFTIADQRRLITNLMYESERFITDELVAERFEVARRQPKDVIARMRTPNFQPRLNELKMPILGFWGFQDQFLPESGARYFMEQCEDARFMTFNKVGHWVQVERAKEFNAYSIEFLQGT</sequence>
<organism evidence="2 3">
    <name type="scientific">Acidocella aquatica</name>
    <dbReference type="NCBI Taxonomy" id="1922313"/>
    <lineage>
        <taxon>Bacteria</taxon>
        <taxon>Pseudomonadati</taxon>
        <taxon>Pseudomonadota</taxon>
        <taxon>Alphaproteobacteria</taxon>
        <taxon>Acetobacterales</taxon>
        <taxon>Acidocellaceae</taxon>
        <taxon>Acidocella</taxon>
    </lineage>
</organism>
<feature type="domain" description="AB hydrolase-1" evidence="1">
    <location>
        <begin position="29"/>
        <end position="137"/>
    </location>
</feature>
<dbReference type="Gene3D" id="3.40.50.1820">
    <property type="entry name" value="alpha/beta hydrolase"/>
    <property type="match status" value="1"/>
</dbReference>
<dbReference type="PANTHER" id="PTHR46438:SF11">
    <property type="entry name" value="LIPASE-RELATED"/>
    <property type="match status" value="1"/>
</dbReference>
<evidence type="ECO:0000313" key="2">
    <source>
        <dbReference type="EMBL" id="GLR66057.1"/>
    </source>
</evidence>
<proteinExistence type="predicted"/>
<dbReference type="InterPro" id="IPR029058">
    <property type="entry name" value="AB_hydrolase_fold"/>
</dbReference>
<evidence type="ECO:0000259" key="1">
    <source>
        <dbReference type="Pfam" id="PF00561"/>
    </source>
</evidence>
<dbReference type="Pfam" id="PF00561">
    <property type="entry name" value="Abhydrolase_1"/>
    <property type="match status" value="1"/>
</dbReference>
<dbReference type="PRINTS" id="PR00111">
    <property type="entry name" value="ABHYDROLASE"/>
</dbReference>
<protein>
    <submittedName>
        <fullName evidence="2">4,5:9,10-diseco-3-hydroxy-5,9, 17-trioxoandrosta-1 (10),2-diene-4-oate hydrolase</fullName>
    </submittedName>
</protein>
<keyword evidence="3" id="KW-1185">Reference proteome</keyword>